<gene>
    <name evidence="2" type="ORF">DSW25_04660</name>
</gene>
<keyword evidence="1" id="KW-1133">Transmembrane helix</keyword>
<name>A0A073IEK3_9RHOB</name>
<feature type="transmembrane region" description="Helical" evidence="1">
    <location>
        <begin position="64"/>
        <end position="88"/>
    </location>
</feature>
<feature type="transmembrane region" description="Helical" evidence="1">
    <location>
        <begin position="41"/>
        <end position="58"/>
    </location>
</feature>
<keyword evidence="3" id="KW-1185">Reference proteome</keyword>
<evidence type="ECO:0000313" key="3">
    <source>
        <dbReference type="Proteomes" id="UP000027734"/>
    </source>
</evidence>
<dbReference type="AlphaFoldDB" id="A0A073IEK3"/>
<dbReference type="EMBL" id="JAMC01000012">
    <property type="protein sequence ID" value="KEJ87916.1"/>
    <property type="molecule type" value="Genomic_DNA"/>
</dbReference>
<feature type="transmembrane region" description="Helical" evidence="1">
    <location>
        <begin position="95"/>
        <end position="115"/>
    </location>
</feature>
<reference evidence="2 3" key="1">
    <citation type="submission" date="2014-01" db="EMBL/GenBank/DDBJ databases">
        <title>Sulfitobacter donghicola JCM 14565 Genome Sequencing.</title>
        <authorList>
            <person name="Lai Q."/>
            <person name="Hong Z."/>
        </authorList>
    </citation>
    <scope>NUCLEOTIDE SEQUENCE [LARGE SCALE GENOMIC DNA]</scope>
    <source>
        <strain evidence="2 3">JCM 14565</strain>
    </source>
</reference>
<dbReference type="Proteomes" id="UP000027734">
    <property type="component" value="Unassembled WGS sequence"/>
</dbReference>
<sequence length="225" mass="25479">MNNIGFGGVIGFEELIARCPQVTRTFWRLVMNDRRSSAQNYWTLCTLLLSAVFLFFLWSFVDGLIFFIAMFVVPIVAAILGMGAYLIALSTERDTAAIAYVAIATILIGVLGANLSNIDRHLVQSSQDRKRATLARHAENFEYTHYVYQDSVRYYSRPKIENLYGNRVLNFGHCVQVTNSRVNSVSPVFSEIVIRGNPVEAWYVHSGLRRLKDGQRCSEASQLLR</sequence>
<protein>
    <submittedName>
        <fullName evidence="2">Uncharacterized protein</fullName>
    </submittedName>
</protein>
<comment type="caution">
    <text evidence="2">The sequence shown here is derived from an EMBL/GenBank/DDBJ whole genome shotgun (WGS) entry which is preliminary data.</text>
</comment>
<evidence type="ECO:0000313" key="2">
    <source>
        <dbReference type="EMBL" id="KEJ87916.1"/>
    </source>
</evidence>
<proteinExistence type="predicted"/>
<organism evidence="2 3">
    <name type="scientific">Sulfitobacter donghicola DSW-25 = KCTC 12864 = JCM 14565</name>
    <dbReference type="NCBI Taxonomy" id="1300350"/>
    <lineage>
        <taxon>Bacteria</taxon>
        <taxon>Pseudomonadati</taxon>
        <taxon>Pseudomonadota</taxon>
        <taxon>Alphaproteobacteria</taxon>
        <taxon>Rhodobacterales</taxon>
        <taxon>Roseobacteraceae</taxon>
        <taxon>Sulfitobacter</taxon>
    </lineage>
</organism>
<evidence type="ECO:0000256" key="1">
    <source>
        <dbReference type="SAM" id="Phobius"/>
    </source>
</evidence>
<keyword evidence="1" id="KW-0812">Transmembrane</keyword>
<accession>A0A073IEK3</accession>
<keyword evidence="1" id="KW-0472">Membrane</keyword>